<organism evidence="7 8">
    <name type="scientific">Trapa natans</name>
    <name type="common">Water chestnut</name>
    <dbReference type="NCBI Taxonomy" id="22666"/>
    <lineage>
        <taxon>Eukaryota</taxon>
        <taxon>Viridiplantae</taxon>
        <taxon>Streptophyta</taxon>
        <taxon>Embryophyta</taxon>
        <taxon>Tracheophyta</taxon>
        <taxon>Spermatophyta</taxon>
        <taxon>Magnoliopsida</taxon>
        <taxon>eudicotyledons</taxon>
        <taxon>Gunneridae</taxon>
        <taxon>Pentapetalae</taxon>
        <taxon>rosids</taxon>
        <taxon>malvids</taxon>
        <taxon>Myrtales</taxon>
        <taxon>Lythraceae</taxon>
        <taxon>Trapa</taxon>
    </lineage>
</organism>
<dbReference type="SUPFAM" id="SSF57850">
    <property type="entry name" value="RING/U-box"/>
    <property type="match status" value="1"/>
</dbReference>
<dbReference type="InterPro" id="IPR013083">
    <property type="entry name" value="Znf_RING/FYVE/PHD"/>
</dbReference>
<dbReference type="SMART" id="SM00184">
    <property type="entry name" value="RING"/>
    <property type="match status" value="1"/>
</dbReference>
<comment type="caution">
    <text evidence="7">The sequence shown here is derived from an EMBL/GenBank/DDBJ whole genome shotgun (WGS) entry which is preliminary data.</text>
</comment>
<dbReference type="InterPro" id="IPR001841">
    <property type="entry name" value="Znf_RING"/>
</dbReference>
<keyword evidence="8" id="KW-1185">Reference proteome</keyword>
<keyword evidence="1" id="KW-0479">Metal-binding</keyword>
<dbReference type="GO" id="GO:0016567">
    <property type="term" value="P:protein ubiquitination"/>
    <property type="evidence" value="ECO:0007669"/>
    <property type="project" value="TreeGrafter"/>
</dbReference>
<dbReference type="PANTHER" id="PTHR45969">
    <property type="entry name" value="RING ZINC FINGER PROTEIN-RELATED"/>
    <property type="match status" value="1"/>
</dbReference>
<dbReference type="Gene3D" id="3.30.40.10">
    <property type="entry name" value="Zinc/RING finger domain, C3HC4 (zinc finger)"/>
    <property type="match status" value="1"/>
</dbReference>
<reference evidence="7 8" key="1">
    <citation type="journal article" date="2023" name="Hortic Res">
        <title>Pangenome of water caltrop reveals structural variations and asymmetric subgenome divergence after allopolyploidization.</title>
        <authorList>
            <person name="Zhang X."/>
            <person name="Chen Y."/>
            <person name="Wang L."/>
            <person name="Yuan Y."/>
            <person name="Fang M."/>
            <person name="Shi L."/>
            <person name="Lu R."/>
            <person name="Comes H.P."/>
            <person name="Ma Y."/>
            <person name="Chen Y."/>
            <person name="Huang G."/>
            <person name="Zhou Y."/>
            <person name="Zheng Z."/>
            <person name="Qiu Y."/>
        </authorList>
    </citation>
    <scope>NUCLEOTIDE SEQUENCE [LARGE SCALE GENOMIC DNA]</scope>
    <source>
        <strain evidence="7">F231</strain>
    </source>
</reference>
<dbReference type="EMBL" id="JAXQNO010000002">
    <property type="protein sequence ID" value="KAK4802767.1"/>
    <property type="molecule type" value="Genomic_DNA"/>
</dbReference>
<proteinExistence type="predicted"/>
<dbReference type="Pfam" id="PF13639">
    <property type="entry name" value="zf-RING_2"/>
    <property type="match status" value="1"/>
</dbReference>
<evidence type="ECO:0000259" key="6">
    <source>
        <dbReference type="PROSITE" id="PS50089"/>
    </source>
</evidence>
<dbReference type="AlphaFoldDB" id="A0AAN7MCY5"/>
<evidence type="ECO:0000313" key="7">
    <source>
        <dbReference type="EMBL" id="KAK4802767.1"/>
    </source>
</evidence>
<dbReference type="Proteomes" id="UP001346149">
    <property type="component" value="Unassembled WGS sequence"/>
</dbReference>
<evidence type="ECO:0000256" key="3">
    <source>
        <dbReference type="ARBA" id="ARBA00022833"/>
    </source>
</evidence>
<name>A0AAN7MCY5_TRANT</name>
<evidence type="ECO:0000256" key="5">
    <source>
        <dbReference type="SAM" id="Phobius"/>
    </source>
</evidence>
<evidence type="ECO:0000256" key="4">
    <source>
        <dbReference type="PROSITE-ProRule" id="PRU00175"/>
    </source>
</evidence>
<accession>A0AAN7MCY5</accession>
<evidence type="ECO:0000313" key="8">
    <source>
        <dbReference type="Proteomes" id="UP001346149"/>
    </source>
</evidence>
<evidence type="ECO:0000256" key="1">
    <source>
        <dbReference type="ARBA" id="ARBA00022723"/>
    </source>
</evidence>
<dbReference type="PANTHER" id="PTHR45969:SF81">
    <property type="entry name" value="OS08G0157400 PROTEIN"/>
    <property type="match status" value="1"/>
</dbReference>
<keyword evidence="2 4" id="KW-0863">Zinc-finger</keyword>
<gene>
    <name evidence="7" type="ORF">SAY86_000970</name>
</gene>
<keyword evidence="5" id="KW-0472">Membrane</keyword>
<dbReference type="GO" id="GO:0061630">
    <property type="term" value="F:ubiquitin protein ligase activity"/>
    <property type="evidence" value="ECO:0007669"/>
    <property type="project" value="TreeGrafter"/>
</dbReference>
<feature type="transmembrane region" description="Helical" evidence="5">
    <location>
        <begin position="21"/>
        <end position="41"/>
    </location>
</feature>
<keyword evidence="5" id="KW-1133">Transmembrane helix</keyword>
<evidence type="ECO:0000256" key="2">
    <source>
        <dbReference type="ARBA" id="ARBA00022771"/>
    </source>
</evidence>
<dbReference type="PROSITE" id="PS50089">
    <property type="entry name" value="ZF_RING_2"/>
    <property type="match status" value="1"/>
</dbReference>
<keyword evidence="5" id="KW-0812">Transmembrane</keyword>
<dbReference type="GO" id="GO:0008270">
    <property type="term" value="F:zinc ion binding"/>
    <property type="evidence" value="ECO:0007669"/>
    <property type="project" value="UniProtKB-KW"/>
</dbReference>
<feature type="domain" description="RING-type" evidence="6">
    <location>
        <begin position="123"/>
        <end position="166"/>
    </location>
</feature>
<protein>
    <recommendedName>
        <fullName evidence="6">RING-type domain-containing protein</fullName>
    </recommendedName>
</protein>
<sequence>MGLSFPIAAIKMAKRVAVTPITAILCHISCTFLTALFRWGLDRLLPQEHGGGGERDVEPSEESSNYILLMDGATPSFVHVNVLIPLIKKRVPVVEYGEFLKRRQHRRRRPLGVAAEEEAADRCAICLVGVEERDEIQELQNCCHVFHRQCLDCWVDLGHVTCPLCRSLLLPPSSSTQKARRRNENFSHHYRMG</sequence>
<keyword evidence="3" id="KW-0862">Zinc</keyword>